<protein>
    <submittedName>
        <fullName evidence="3">(California timema) hypothetical protein</fullName>
    </submittedName>
</protein>
<dbReference type="EMBL" id="OE180567">
    <property type="protein sequence ID" value="CAD7571550.1"/>
    <property type="molecule type" value="Genomic_DNA"/>
</dbReference>
<evidence type="ECO:0000256" key="2">
    <source>
        <dbReference type="SAM" id="Phobius"/>
    </source>
</evidence>
<keyword evidence="2" id="KW-1133">Transmembrane helix</keyword>
<sequence>MKPLGTRDSDYCNFTTVLEKEAPITGNNDSPALPNLIYTRRKTDHGKQKNDNALSSPTDGGRSFGVTRLRTASTELRAIENDCKLLGEVEKALKMIYKYQRDLRSRNITQSDHRLLHYFAPRLTQGRVYYLATCRPSTKCRPFSTPPLPPSFAFPKGKGDDTLVWVGGEVHSIKIKRDGCIYMRYILIVVDTYYSPWVWMILGEKQRIEHPRHLSVFAAQFGVWFAVRFAIPLSGVYVRINVSSAGYGLLSTLDPSTTEGSKNQAINYSRPSNQLLRQLLRLNNDSLVHREDYKFNAGRYIVRRLNMLVASGSPWSTLRRLASSHCLSVMNHKDIVTRLVPSSRTSVLLLFALAALLVLSVSLLV</sequence>
<feature type="transmembrane region" description="Helical" evidence="2">
    <location>
        <begin position="182"/>
        <end position="202"/>
    </location>
</feature>
<name>A0A7R9P6I3_TIMCA</name>
<keyword evidence="2" id="KW-0472">Membrane</keyword>
<organism evidence="3">
    <name type="scientific">Timema californicum</name>
    <name type="common">California timema</name>
    <name type="synonym">Walking stick</name>
    <dbReference type="NCBI Taxonomy" id="61474"/>
    <lineage>
        <taxon>Eukaryota</taxon>
        <taxon>Metazoa</taxon>
        <taxon>Ecdysozoa</taxon>
        <taxon>Arthropoda</taxon>
        <taxon>Hexapoda</taxon>
        <taxon>Insecta</taxon>
        <taxon>Pterygota</taxon>
        <taxon>Neoptera</taxon>
        <taxon>Polyneoptera</taxon>
        <taxon>Phasmatodea</taxon>
        <taxon>Timematodea</taxon>
        <taxon>Timematoidea</taxon>
        <taxon>Timematidae</taxon>
        <taxon>Timema</taxon>
    </lineage>
</organism>
<dbReference type="AlphaFoldDB" id="A0A7R9P6I3"/>
<proteinExistence type="predicted"/>
<evidence type="ECO:0000256" key="1">
    <source>
        <dbReference type="SAM" id="MobiDB-lite"/>
    </source>
</evidence>
<feature type="region of interest" description="Disordered" evidence="1">
    <location>
        <begin position="42"/>
        <end position="65"/>
    </location>
</feature>
<evidence type="ECO:0000313" key="3">
    <source>
        <dbReference type="EMBL" id="CAD7571550.1"/>
    </source>
</evidence>
<feature type="transmembrane region" description="Helical" evidence="2">
    <location>
        <begin position="347"/>
        <end position="364"/>
    </location>
</feature>
<accession>A0A7R9P6I3</accession>
<reference evidence="3" key="1">
    <citation type="submission" date="2020-11" db="EMBL/GenBank/DDBJ databases">
        <authorList>
            <person name="Tran Van P."/>
        </authorList>
    </citation>
    <scope>NUCLEOTIDE SEQUENCE</scope>
</reference>
<gene>
    <name evidence="3" type="ORF">TCMB3V08_LOCUS4220</name>
</gene>
<keyword evidence="2" id="KW-0812">Transmembrane</keyword>
<feature type="transmembrane region" description="Helical" evidence="2">
    <location>
        <begin position="214"/>
        <end position="231"/>
    </location>
</feature>